<dbReference type="EC" id="3.2.1.51" evidence="3"/>
<evidence type="ECO:0000256" key="7">
    <source>
        <dbReference type="SAM" id="SignalP"/>
    </source>
</evidence>
<dbReference type="PRINTS" id="PR00741">
    <property type="entry name" value="GLHYDRLASE29"/>
</dbReference>
<dbReference type="InterPro" id="IPR016286">
    <property type="entry name" value="FUC_metazoa-typ"/>
</dbReference>
<feature type="chain" id="PRO_5022995419" description="alpha-L-fucosidase" evidence="7">
    <location>
        <begin position="22"/>
        <end position="566"/>
    </location>
</feature>
<keyword evidence="5" id="KW-0378">Hydrolase</keyword>
<comment type="similarity">
    <text evidence="2">Belongs to the glycosyl hydrolase 29 family.</text>
</comment>
<evidence type="ECO:0000256" key="4">
    <source>
        <dbReference type="ARBA" id="ARBA00022729"/>
    </source>
</evidence>
<gene>
    <name evidence="9" type="ORF">CA13_39930</name>
</gene>
<dbReference type="RefSeq" id="WP_146399069.1">
    <property type="nucleotide sequence ID" value="NZ_SJPJ01000001.1"/>
</dbReference>
<evidence type="ECO:0000313" key="10">
    <source>
        <dbReference type="Proteomes" id="UP000315010"/>
    </source>
</evidence>
<feature type="signal peptide" evidence="7">
    <location>
        <begin position="1"/>
        <end position="21"/>
    </location>
</feature>
<comment type="function">
    <text evidence="1">Alpha-L-fucosidase is responsible for hydrolyzing the alpha-1,6-linked fucose joined to the reducing-end N-acetylglucosamine of the carbohydrate moieties of glycoproteins.</text>
</comment>
<dbReference type="SUPFAM" id="SSF51445">
    <property type="entry name" value="(Trans)glycosidases"/>
    <property type="match status" value="1"/>
</dbReference>
<dbReference type="GO" id="GO:0004560">
    <property type="term" value="F:alpha-L-fucosidase activity"/>
    <property type="evidence" value="ECO:0007669"/>
    <property type="project" value="InterPro"/>
</dbReference>
<dbReference type="AlphaFoldDB" id="A0A5C5Z5R7"/>
<feature type="domain" description="Glycoside hydrolase family 29 N-terminal" evidence="8">
    <location>
        <begin position="58"/>
        <end position="343"/>
    </location>
</feature>
<dbReference type="SMART" id="SM00812">
    <property type="entry name" value="Alpha_L_fucos"/>
    <property type="match status" value="1"/>
</dbReference>
<dbReference type="GO" id="GO:0006004">
    <property type="term" value="P:fucose metabolic process"/>
    <property type="evidence" value="ECO:0007669"/>
    <property type="project" value="InterPro"/>
</dbReference>
<dbReference type="PANTHER" id="PTHR10030:SF37">
    <property type="entry name" value="ALPHA-L-FUCOSIDASE-RELATED"/>
    <property type="match status" value="1"/>
</dbReference>
<evidence type="ECO:0000259" key="8">
    <source>
        <dbReference type="Pfam" id="PF01120"/>
    </source>
</evidence>
<keyword evidence="4 7" id="KW-0732">Signal</keyword>
<dbReference type="GO" id="GO:0005764">
    <property type="term" value="C:lysosome"/>
    <property type="evidence" value="ECO:0007669"/>
    <property type="project" value="TreeGrafter"/>
</dbReference>
<dbReference type="InterPro" id="IPR057739">
    <property type="entry name" value="Glyco_hydro_29_N"/>
</dbReference>
<keyword evidence="6" id="KW-0326">Glycosidase</keyword>
<dbReference type="InterPro" id="IPR000933">
    <property type="entry name" value="Glyco_hydro_29"/>
</dbReference>
<proteinExistence type="inferred from homology"/>
<dbReference type="Gene3D" id="2.60.40.1180">
    <property type="entry name" value="Golgi alpha-mannosidase II"/>
    <property type="match status" value="1"/>
</dbReference>
<dbReference type="InterPro" id="IPR017853">
    <property type="entry name" value="GH"/>
</dbReference>
<dbReference type="Pfam" id="PF01120">
    <property type="entry name" value="Alpha_L_fucos"/>
    <property type="match status" value="1"/>
</dbReference>
<dbReference type="InterPro" id="IPR013780">
    <property type="entry name" value="Glyco_hydro_b"/>
</dbReference>
<accession>A0A5C5Z5R7</accession>
<evidence type="ECO:0000256" key="2">
    <source>
        <dbReference type="ARBA" id="ARBA00007951"/>
    </source>
</evidence>
<reference evidence="9 10" key="1">
    <citation type="submission" date="2019-02" db="EMBL/GenBank/DDBJ databases">
        <title>Deep-cultivation of Planctomycetes and their phenomic and genomic characterization uncovers novel biology.</title>
        <authorList>
            <person name="Wiegand S."/>
            <person name="Jogler M."/>
            <person name="Boedeker C."/>
            <person name="Pinto D."/>
            <person name="Vollmers J."/>
            <person name="Rivas-Marin E."/>
            <person name="Kohn T."/>
            <person name="Peeters S.H."/>
            <person name="Heuer A."/>
            <person name="Rast P."/>
            <person name="Oberbeckmann S."/>
            <person name="Bunk B."/>
            <person name="Jeske O."/>
            <person name="Meyerdierks A."/>
            <person name="Storesund J.E."/>
            <person name="Kallscheuer N."/>
            <person name="Luecker S."/>
            <person name="Lage O.M."/>
            <person name="Pohl T."/>
            <person name="Merkel B.J."/>
            <person name="Hornburger P."/>
            <person name="Mueller R.-W."/>
            <person name="Bruemmer F."/>
            <person name="Labrenz M."/>
            <person name="Spormann A.M."/>
            <person name="Op Den Camp H."/>
            <person name="Overmann J."/>
            <person name="Amann R."/>
            <person name="Jetten M.S.M."/>
            <person name="Mascher T."/>
            <person name="Medema M.H."/>
            <person name="Devos D.P."/>
            <person name="Kaster A.-K."/>
            <person name="Ovreas L."/>
            <person name="Rohde M."/>
            <person name="Galperin M.Y."/>
            <person name="Jogler C."/>
        </authorList>
    </citation>
    <scope>NUCLEOTIDE SEQUENCE [LARGE SCALE GENOMIC DNA]</scope>
    <source>
        <strain evidence="9 10">CA13</strain>
    </source>
</reference>
<evidence type="ECO:0000256" key="6">
    <source>
        <dbReference type="ARBA" id="ARBA00023295"/>
    </source>
</evidence>
<organism evidence="9 10">
    <name type="scientific">Novipirellula herctigrandis</name>
    <dbReference type="NCBI Taxonomy" id="2527986"/>
    <lineage>
        <taxon>Bacteria</taxon>
        <taxon>Pseudomonadati</taxon>
        <taxon>Planctomycetota</taxon>
        <taxon>Planctomycetia</taxon>
        <taxon>Pirellulales</taxon>
        <taxon>Pirellulaceae</taxon>
        <taxon>Novipirellula</taxon>
    </lineage>
</organism>
<keyword evidence="10" id="KW-1185">Reference proteome</keyword>
<dbReference type="EMBL" id="SJPJ01000001">
    <property type="protein sequence ID" value="TWT82530.1"/>
    <property type="molecule type" value="Genomic_DNA"/>
</dbReference>
<dbReference type="GO" id="GO:0016139">
    <property type="term" value="P:glycoside catabolic process"/>
    <property type="evidence" value="ECO:0007669"/>
    <property type="project" value="TreeGrafter"/>
</dbReference>
<dbReference type="Proteomes" id="UP000315010">
    <property type="component" value="Unassembled WGS sequence"/>
</dbReference>
<evidence type="ECO:0000256" key="1">
    <source>
        <dbReference type="ARBA" id="ARBA00004071"/>
    </source>
</evidence>
<evidence type="ECO:0000256" key="5">
    <source>
        <dbReference type="ARBA" id="ARBA00022801"/>
    </source>
</evidence>
<name>A0A5C5Z5R7_9BACT</name>
<protein>
    <recommendedName>
        <fullName evidence="3">alpha-L-fucosidase</fullName>
        <ecNumber evidence="3">3.2.1.51</ecNumber>
    </recommendedName>
</protein>
<dbReference type="OrthoDB" id="107551at2"/>
<evidence type="ECO:0000313" key="9">
    <source>
        <dbReference type="EMBL" id="TWT82530.1"/>
    </source>
</evidence>
<sequence length="566" mass="64016" precursor="true">MNRTTLITFALALCTAAPAIAQTSPNTPNVDPTSPVPPTVSAGVMLGDKMLNNRPERLEWLRDNGFGMFIHFSHDSQIGSVISHSLVGASKEYTDWYLDELPKTFNPKHFDADAIASLARVCGMKYVVLTAKHHNGFCLWDSATTDFKITNTPFKRDLLKEYVVALRNHGLAVGIYYSPEDFAWSYRHGFEVRRRDLPFEPNQYPPAVQFIREQVTELFTNYGKIDMLFIDGTGEIPTKQVAWSINPDCIITRGAIPTPEQFVPGRAPQGAWESNMTMGTQWSYKPTNDRYKSGGRIIEILIETRCKGGSLMMNVGPKPDGGLPIEQESRLREVALWRAANNEAIFDVRPWVVTNEDDIWFARHKASNAVYVFLTRIPDWSRGSRKEFILQSVRSTDKTKISVLGQSDRLVEYSPSADAKSRFEQTEDGLRISVVRAQRLYNDHKWLNPVVVKLENVQPAFDTPPYAETVASKSVTNHSVSLSGKLIDKGDAAAVEVGFEYQIYEGFAEAMYNTNWTRSPMNRISEEGAFEIEISDLKPATEYQYRAIVKHPRITIRGDHLRFKTK</sequence>
<dbReference type="Gene3D" id="3.20.20.80">
    <property type="entry name" value="Glycosidases"/>
    <property type="match status" value="1"/>
</dbReference>
<evidence type="ECO:0000256" key="3">
    <source>
        <dbReference type="ARBA" id="ARBA00012662"/>
    </source>
</evidence>
<comment type="caution">
    <text evidence="9">The sequence shown here is derived from an EMBL/GenBank/DDBJ whole genome shotgun (WGS) entry which is preliminary data.</text>
</comment>
<dbReference type="PANTHER" id="PTHR10030">
    <property type="entry name" value="ALPHA-L-FUCOSIDASE"/>
    <property type="match status" value="1"/>
</dbReference>